<evidence type="ECO:0000313" key="4">
    <source>
        <dbReference type="Proteomes" id="UP000770015"/>
    </source>
</evidence>
<dbReference type="Pfam" id="PF11951">
    <property type="entry name" value="Fungal_trans_2"/>
    <property type="match status" value="2"/>
</dbReference>
<sequence>MHYQPSPTTLDPWAVHLIHYFSENIASCMQAIDGQHDGYRHLLLPIAHTSPLVLAPVLATAAFHMSRLETVESFSGPRSSSRLYNQALVELQKYQDFENVDTSTRLQILLAILTLLVNVMVTGSDDFPIIFRLLESALKAMGGEDELGRDELATFIVRQIHKMRVYAAPFLSEEEGIAVLSSKVYTTYGLNCLRFCSQQQPGLAAAVPIIESLVQQACGIYLSQAVEGPEKGMTSQTEDSTSRVQRFKDTLVSFPPGAPGEQVLIWATFVAASDCLLAEHQSFFRGVLRRLYEMIGFANLLKGIEQLEIIWQRRRHPGDRWTSMLPLSRAFVM</sequence>
<dbReference type="InterPro" id="IPR021858">
    <property type="entry name" value="Fun_TF"/>
</dbReference>
<dbReference type="PANTHER" id="PTHR37534">
    <property type="entry name" value="TRANSCRIPTIONAL ACTIVATOR PROTEIN UGA3"/>
    <property type="match status" value="1"/>
</dbReference>
<keyword evidence="2" id="KW-0539">Nucleus</keyword>
<dbReference type="EMBL" id="JAGSXJ010000005">
    <property type="protein sequence ID" value="KAH6691609.1"/>
    <property type="molecule type" value="Genomic_DNA"/>
</dbReference>
<comment type="subcellular location">
    <subcellularLocation>
        <location evidence="1">Nucleus</location>
    </subcellularLocation>
</comment>
<dbReference type="AlphaFoldDB" id="A0A9P9ACZ1"/>
<dbReference type="Proteomes" id="UP000770015">
    <property type="component" value="Unassembled WGS sequence"/>
</dbReference>
<evidence type="ECO:0000256" key="1">
    <source>
        <dbReference type="ARBA" id="ARBA00004123"/>
    </source>
</evidence>
<name>A0A9P9ACZ1_9PEZI</name>
<keyword evidence="4" id="KW-1185">Reference proteome</keyword>
<comment type="caution">
    <text evidence="3">The sequence shown here is derived from an EMBL/GenBank/DDBJ whole genome shotgun (WGS) entry which is preliminary data.</text>
</comment>
<gene>
    <name evidence="3" type="ORF">F5X68DRAFT_252670</name>
</gene>
<dbReference type="OrthoDB" id="5386330at2759"/>
<organism evidence="3 4">
    <name type="scientific">Plectosphaerella plurivora</name>
    <dbReference type="NCBI Taxonomy" id="936078"/>
    <lineage>
        <taxon>Eukaryota</taxon>
        <taxon>Fungi</taxon>
        <taxon>Dikarya</taxon>
        <taxon>Ascomycota</taxon>
        <taxon>Pezizomycotina</taxon>
        <taxon>Sordariomycetes</taxon>
        <taxon>Hypocreomycetidae</taxon>
        <taxon>Glomerellales</taxon>
        <taxon>Plectosphaerellaceae</taxon>
        <taxon>Plectosphaerella</taxon>
    </lineage>
</organism>
<reference evidence="3" key="1">
    <citation type="journal article" date="2021" name="Nat. Commun.">
        <title>Genetic determinants of endophytism in the Arabidopsis root mycobiome.</title>
        <authorList>
            <person name="Mesny F."/>
            <person name="Miyauchi S."/>
            <person name="Thiergart T."/>
            <person name="Pickel B."/>
            <person name="Atanasova L."/>
            <person name="Karlsson M."/>
            <person name="Huettel B."/>
            <person name="Barry K.W."/>
            <person name="Haridas S."/>
            <person name="Chen C."/>
            <person name="Bauer D."/>
            <person name="Andreopoulos W."/>
            <person name="Pangilinan J."/>
            <person name="LaButti K."/>
            <person name="Riley R."/>
            <person name="Lipzen A."/>
            <person name="Clum A."/>
            <person name="Drula E."/>
            <person name="Henrissat B."/>
            <person name="Kohler A."/>
            <person name="Grigoriev I.V."/>
            <person name="Martin F.M."/>
            <person name="Hacquard S."/>
        </authorList>
    </citation>
    <scope>NUCLEOTIDE SEQUENCE</scope>
    <source>
        <strain evidence="3">MPI-SDFR-AT-0117</strain>
    </source>
</reference>
<accession>A0A9P9ACZ1</accession>
<evidence type="ECO:0000313" key="3">
    <source>
        <dbReference type="EMBL" id="KAH6691609.1"/>
    </source>
</evidence>
<dbReference type="GO" id="GO:0005634">
    <property type="term" value="C:nucleus"/>
    <property type="evidence" value="ECO:0007669"/>
    <property type="project" value="UniProtKB-SubCell"/>
</dbReference>
<proteinExistence type="predicted"/>
<protein>
    <submittedName>
        <fullName evidence="3">Uncharacterized protein</fullName>
    </submittedName>
</protein>
<dbReference type="PANTHER" id="PTHR37534:SF46">
    <property type="entry name" value="ZN(II)2CYS6 TRANSCRIPTION FACTOR (EUROFUNG)"/>
    <property type="match status" value="1"/>
</dbReference>
<evidence type="ECO:0000256" key="2">
    <source>
        <dbReference type="ARBA" id="ARBA00023242"/>
    </source>
</evidence>